<keyword evidence="1" id="KW-0808">Transferase</keyword>
<protein>
    <submittedName>
        <fullName evidence="4">GNAT family N-acetyltransferase</fullName>
    </submittedName>
</protein>
<dbReference type="InterPro" id="IPR016181">
    <property type="entry name" value="Acyl_CoA_acyltransferase"/>
</dbReference>
<dbReference type="Gene3D" id="3.40.630.30">
    <property type="match status" value="1"/>
</dbReference>
<dbReference type="PROSITE" id="PS51186">
    <property type="entry name" value="GNAT"/>
    <property type="match status" value="1"/>
</dbReference>
<dbReference type="SUPFAM" id="SSF55729">
    <property type="entry name" value="Acyl-CoA N-acyltransferases (Nat)"/>
    <property type="match status" value="1"/>
</dbReference>
<proteinExistence type="predicted"/>
<keyword evidence="5" id="KW-1185">Reference proteome</keyword>
<name>A0ABY5W9L2_9ACTN</name>
<gene>
    <name evidence="4" type="ORF">Dfulv_19185</name>
</gene>
<dbReference type="PANTHER" id="PTHR43877">
    <property type="entry name" value="AMINOALKYLPHOSPHONATE N-ACETYLTRANSFERASE-RELATED-RELATED"/>
    <property type="match status" value="1"/>
</dbReference>
<accession>A0ABY5W9L2</accession>
<keyword evidence="2" id="KW-0012">Acyltransferase</keyword>
<dbReference type="InterPro" id="IPR050832">
    <property type="entry name" value="Bact_Acetyltransf"/>
</dbReference>
<organism evidence="4 5">
    <name type="scientific">Dactylosporangium fulvum</name>
    <dbReference type="NCBI Taxonomy" id="53359"/>
    <lineage>
        <taxon>Bacteria</taxon>
        <taxon>Bacillati</taxon>
        <taxon>Actinomycetota</taxon>
        <taxon>Actinomycetes</taxon>
        <taxon>Micromonosporales</taxon>
        <taxon>Micromonosporaceae</taxon>
        <taxon>Dactylosporangium</taxon>
    </lineage>
</organism>
<evidence type="ECO:0000259" key="3">
    <source>
        <dbReference type="PROSITE" id="PS51186"/>
    </source>
</evidence>
<dbReference type="RefSeq" id="WP_259865360.1">
    <property type="nucleotide sequence ID" value="NZ_BAAAST010000018.1"/>
</dbReference>
<reference evidence="4" key="2">
    <citation type="submission" date="2022-09" db="EMBL/GenBank/DDBJ databases">
        <title>Biosynthetic gene clusters of Dactylosporangioum fulvum.</title>
        <authorList>
            <person name="Caradec T."/>
        </authorList>
    </citation>
    <scope>NUCLEOTIDE SEQUENCE</scope>
    <source>
        <strain evidence="4">NRRL B-16292</strain>
    </source>
</reference>
<feature type="domain" description="N-acetyltransferase" evidence="3">
    <location>
        <begin position="1"/>
        <end position="159"/>
    </location>
</feature>
<dbReference type="EMBL" id="CP073720">
    <property type="protein sequence ID" value="UWP86247.1"/>
    <property type="molecule type" value="Genomic_DNA"/>
</dbReference>
<dbReference type="Proteomes" id="UP001059617">
    <property type="component" value="Chromosome"/>
</dbReference>
<evidence type="ECO:0000313" key="5">
    <source>
        <dbReference type="Proteomes" id="UP001059617"/>
    </source>
</evidence>
<dbReference type="Pfam" id="PF00583">
    <property type="entry name" value="Acetyltransf_1"/>
    <property type="match status" value="1"/>
</dbReference>
<dbReference type="PANTHER" id="PTHR43877:SF1">
    <property type="entry name" value="ACETYLTRANSFERASE"/>
    <property type="match status" value="1"/>
</dbReference>
<evidence type="ECO:0000313" key="4">
    <source>
        <dbReference type="EMBL" id="UWP86247.1"/>
    </source>
</evidence>
<evidence type="ECO:0000256" key="1">
    <source>
        <dbReference type="ARBA" id="ARBA00022679"/>
    </source>
</evidence>
<sequence>MRLTPATEADVDTMVDIHREARETYYRGVVPDTVLNNTADLHAAYLDSVRDPRRTVLIADGAGFLSLGLAFDRTAPDTVAQLVGLYVRPADWGRGVGGALHDAGLAAWRAAGVAVGHLEVWAGNKRAAAFYARRGWRADGHRREGPGGLDHVRLVLPLGG</sequence>
<dbReference type="InterPro" id="IPR000182">
    <property type="entry name" value="GNAT_dom"/>
</dbReference>
<evidence type="ECO:0000256" key="2">
    <source>
        <dbReference type="ARBA" id="ARBA00023315"/>
    </source>
</evidence>
<reference evidence="4" key="1">
    <citation type="submission" date="2021-04" db="EMBL/GenBank/DDBJ databases">
        <authorList>
            <person name="Hartkoorn R.C."/>
            <person name="Beaudoing E."/>
            <person name="Hot D."/>
        </authorList>
    </citation>
    <scope>NUCLEOTIDE SEQUENCE</scope>
    <source>
        <strain evidence="4">NRRL B-16292</strain>
    </source>
</reference>